<dbReference type="EMBL" id="FNZA01000012">
    <property type="protein sequence ID" value="SEJ62936.1"/>
    <property type="molecule type" value="Genomic_DNA"/>
</dbReference>
<dbReference type="Proteomes" id="UP000199223">
    <property type="component" value="Unassembled WGS sequence"/>
</dbReference>
<evidence type="ECO:0000256" key="3">
    <source>
        <dbReference type="ARBA" id="ARBA00022723"/>
    </source>
</evidence>
<evidence type="ECO:0000256" key="1">
    <source>
        <dbReference type="ARBA" id="ARBA00001946"/>
    </source>
</evidence>
<dbReference type="GO" id="GO:0003824">
    <property type="term" value="F:catalytic activity"/>
    <property type="evidence" value="ECO:0007669"/>
    <property type="project" value="UniProtKB-ARBA"/>
</dbReference>
<accession>A0A1H7ADC6</accession>
<dbReference type="RefSeq" id="WP_092264993.1">
    <property type="nucleotide sequence ID" value="NZ_FNZA01000012.1"/>
</dbReference>
<dbReference type="PANTHER" id="PTHR46193">
    <property type="entry name" value="6-PHOSPHOGLUCONATE PHOSPHATASE"/>
    <property type="match status" value="1"/>
</dbReference>
<dbReference type="NCBIfam" id="TIGR01509">
    <property type="entry name" value="HAD-SF-IA-v3"/>
    <property type="match status" value="1"/>
</dbReference>
<gene>
    <name evidence="5" type="ORF">SAMN04488058_11270</name>
</gene>
<keyword evidence="6" id="KW-1185">Reference proteome</keyword>
<dbReference type="InterPro" id="IPR023198">
    <property type="entry name" value="PGP-like_dom2"/>
</dbReference>
<dbReference type="GO" id="GO:0046872">
    <property type="term" value="F:metal ion binding"/>
    <property type="evidence" value="ECO:0007669"/>
    <property type="project" value="UniProtKB-KW"/>
</dbReference>
<keyword evidence="3" id="KW-0479">Metal-binding</keyword>
<dbReference type="InterPro" id="IPR036412">
    <property type="entry name" value="HAD-like_sf"/>
</dbReference>
<dbReference type="Gene3D" id="1.10.150.240">
    <property type="entry name" value="Putative phosphatase, domain 2"/>
    <property type="match status" value="1"/>
</dbReference>
<dbReference type="PRINTS" id="PR00413">
    <property type="entry name" value="HADHALOGNASE"/>
</dbReference>
<dbReference type="STRING" id="856736.SAMN04488058_11270"/>
<dbReference type="InterPro" id="IPR023214">
    <property type="entry name" value="HAD_sf"/>
</dbReference>
<name>A0A1H7ADC6_9DEIO</name>
<evidence type="ECO:0000256" key="2">
    <source>
        <dbReference type="ARBA" id="ARBA00006171"/>
    </source>
</evidence>
<evidence type="ECO:0000313" key="5">
    <source>
        <dbReference type="EMBL" id="SEJ62936.1"/>
    </source>
</evidence>
<reference evidence="6" key="1">
    <citation type="submission" date="2016-10" db="EMBL/GenBank/DDBJ databases">
        <authorList>
            <person name="Varghese N."/>
            <person name="Submissions S."/>
        </authorList>
    </citation>
    <scope>NUCLEOTIDE SEQUENCE [LARGE SCALE GENOMIC DNA]</scope>
    <source>
        <strain evidence="6">CGMCC 1.10218</strain>
    </source>
</reference>
<keyword evidence="4" id="KW-0460">Magnesium</keyword>
<dbReference type="OrthoDB" id="9797743at2"/>
<proteinExistence type="inferred from homology"/>
<dbReference type="Gene3D" id="3.40.50.1000">
    <property type="entry name" value="HAD superfamily/HAD-like"/>
    <property type="match status" value="1"/>
</dbReference>
<dbReference type="InterPro" id="IPR006439">
    <property type="entry name" value="HAD-SF_hydro_IA"/>
</dbReference>
<comment type="cofactor">
    <cofactor evidence="1">
        <name>Mg(2+)</name>
        <dbReference type="ChEBI" id="CHEBI:18420"/>
    </cofactor>
</comment>
<dbReference type="SFLD" id="SFLDG01129">
    <property type="entry name" value="C1.5:_HAD__Beta-PGM__Phosphata"/>
    <property type="match status" value="1"/>
</dbReference>
<dbReference type="AlphaFoldDB" id="A0A1H7ADC6"/>
<dbReference type="PANTHER" id="PTHR46193:SF10">
    <property type="entry name" value="6-PHOSPHOGLUCONATE PHOSPHATASE"/>
    <property type="match status" value="1"/>
</dbReference>
<comment type="similarity">
    <text evidence="2">Belongs to the HAD-like hydrolase superfamily. CbbY/CbbZ/Gph/YieH family.</text>
</comment>
<dbReference type="SFLD" id="SFLDS00003">
    <property type="entry name" value="Haloacid_Dehalogenase"/>
    <property type="match status" value="1"/>
</dbReference>
<evidence type="ECO:0000313" key="6">
    <source>
        <dbReference type="Proteomes" id="UP000199223"/>
    </source>
</evidence>
<dbReference type="SUPFAM" id="SSF56784">
    <property type="entry name" value="HAD-like"/>
    <property type="match status" value="1"/>
</dbReference>
<dbReference type="Pfam" id="PF00702">
    <property type="entry name" value="Hydrolase"/>
    <property type="match status" value="1"/>
</dbReference>
<organism evidence="5 6">
    <name type="scientific">Deinococcus reticulitermitis</name>
    <dbReference type="NCBI Taxonomy" id="856736"/>
    <lineage>
        <taxon>Bacteria</taxon>
        <taxon>Thermotogati</taxon>
        <taxon>Deinococcota</taxon>
        <taxon>Deinococci</taxon>
        <taxon>Deinococcales</taxon>
        <taxon>Deinococcaceae</taxon>
        <taxon>Deinococcus</taxon>
    </lineage>
</organism>
<evidence type="ECO:0000256" key="4">
    <source>
        <dbReference type="ARBA" id="ARBA00022842"/>
    </source>
</evidence>
<protein>
    <submittedName>
        <fullName evidence="5">Haloacid dehalogenase superfamily, subfamily IA, variant 3 with third motif having DD or ED</fullName>
    </submittedName>
</protein>
<dbReference type="InterPro" id="IPR051600">
    <property type="entry name" value="Beta-PGM-like"/>
</dbReference>
<sequence>MRRVPEPFHAVLFDLDGVLVESEGLFAPIWQRTLAEFGLSLPLEEVNRHFTGQQFGRVLGYLKEQHRFTPAPGFLTVLSGRFDEAVAGVTPIEGAADSLRALRAAGLPYAVCSNSEKGRLKMKLAAAGLTELVGEHAYEPSRVGGRGKPAPDLYLFGAAQLGADIRRCLVIEDSVTGAQAGVKAGATVWGLLASGHVHPDGAAALLGAGAARVLDSHSELSGVLSVQPQPS</sequence>